<feature type="transmembrane region" description="Helical" evidence="10">
    <location>
        <begin position="310"/>
        <end position="330"/>
    </location>
</feature>
<dbReference type="CDD" id="cd00400">
    <property type="entry name" value="Voltage_gated_ClC"/>
    <property type="match status" value="1"/>
</dbReference>
<dbReference type="InterPro" id="IPR001807">
    <property type="entry name" value="ClC"/>
</dbReference>
<dbReference type="GO" id="GO:0005254">
    <property type="term" value="F:chloride channel activity"/>
    <property type="evidence" value="ECO:0007669"/>
    <property type="project" value="UniProtKB-KW"/>
</dbReference>
<name>A0A502C3F2_9SPHN</name>
<keyword evidence="3 10" id="KW-0812">Transmembrane</keyword>
<dbReference type="OrthoDB" id="9814803at2"/>
<keyword evidence="2" id="KW-0813">Transport</keyword>
<reference evidence="11 12" key="1">
    <citation type="journal article" date="2019" name="Environ. Microbiol.">
        <title>Species interactions and distinct microbial communities in high Arctic permafrost affected cryosols are associated with the CH4 and CO2 gas fluxes.</title>
        <authorList>
            <person name="Altshuler I."/>
            <person name="Hamel J."/>
            <person name="Turney S."/>
            <person name="Magnuson E."/>
            <person name="Levesque R."/>
            <person name="Greer C."/>
            <person name="Whyte L.G."/>
        </authorList>
    </citation>
    <scope>NUCLEOTIDE SEQUENCE [LARGE SCALE GENOMIC DNA]</scope>
    <source>
        <strain evidence="11 12">S5.1</strain>
    </source>
</reference>
<accession>A0A502C3F2</accession>
<feature type="transmembrane region" description="Helical" evidence="10">
    <location>
        <begin position="199"/>
        <end position="224"/>
    </location>
</feature>
<keyword evidence="7" id="KW-0869">Chloride channel</keyword>
<feature type="transmembrane region" description="Helical" evidence="10">
    <location>
        <begin position="69"/>
        <end position="88"/>
    </location>
</feature>
<dbReference type="PANTHER" id="PTHR43427:SF6">
    <property type="entry name" value="CHLORIDE CHANNEL PROTEIN CLC-E"/>
    <property type="match status" value="1"/>
</dbReference>
<keyword evidence="6 10" id="KW-0472">Membrane</keyword>
<evidence type="ECO:0000256" key="7">
    <source>
        <dbReference type="ARBA" id="ARBA00023173"/>
    </source>
</evidence>
<feature type="transmembrane region" description="Helical" evidence="10">
    <location>
        <begin position="21"/>
        <end position="49"/>
    </location>
</feature>
<evidence type="ECO:0000256" key="2">
    <source>
        <dbReference type="ARBA" id="ARBA00022448"/>
    </source>
</evidence>
<feature type="transmembrane region" description="Helical" evidence="10">
    <location>
        <begin position="162"/>
        <end position="187"/>
    </location>
</feature>
<feature type="transmembrane region" description="Helical" evidence="10">
    <location>
        <begin position="236"/>
        <end position="260"/>
    </location>
</feature>
<dbReference type="PANTHER" id="PTHR43427">
    <property type="entry name" value="CHLORIDE CHANNEL PROTEIN CLC-E"/>
    <property type="match status" value="1"/>
</dbReference>
<protein>
    <submittedName>
        <fullName evidence="11">Chloride channel protein</fullName>
    </submittedName>
</protein>
<dbReference type="SUPFAM" id="SSF81340">
    <property type="entry name" value="Clc chloride channel"/>
    <property type="match status" value="1"/>
</dbReference>
<evidence type="ECO:0000256" key="3">
    <source>
        <dbReference type="ARBA" id="ARBA00022692"/>
    </source>
</evidence>
<dbReference type="AlphaFoldDB" id="A0A502C3F2"/>
<dbReference type="Gene3D" id="3.10.580.10">
    <property type="entry name" value="CBS-domain"/>
    <property type="match status" value="1"/>
</dbReference>
<evidence type="ECO:0000313" key="11">
    <source>
        <dbReference type="EMBL" id="TPG06549.1"/>
    </source>
</evidence>
<gene>
    <name evidence="11" type="ORF">EAH84_14815</name>
</gene>
<evidence type="ECO:0000256" key="10">
    <source>
        <dbReference type="SAM" id="Phobius"/>
    </source>
</evidence>
<organism evidence="11 12">
    <name type="scientific">Sphingomonas oligophenolica</name>
    <dbReference type="NCBI Taxonomy" id="301154"/>
    <lineage>
        <taxon>Bacteria</taxon>
        <taxon>Pseudomonadati</taxon>
        <taxon>Pseudomonadota</taxon>
        <taxon>Alphaproteobacteria</taxon>
        <taxon>Sphingomonadales</taxon>
        <taxon>Sphingomonadaceae</taxon>
        <taxon>Sphingomonas</taxon>
    </lineage>
</organism>
<dbReference type="Pfam" id="PF00654">
    <property type="entry name" value="Voltage_CLC"/>
    <property type="match status" value="1"/>
</dbReference>
<dbReference type="InterPro" id="IPR046342">
    <property type="entry name" value="CBS_dom_sf"/>
</dbReference>
<evidence type="ECO:0000256" key="8">
    <source>
        <dbReference type="ARBA" id="ARBA00023214"/>
    </source>
</evidence>
<dbReference type="InterPro" id="IPR014743">
    <property type="entry name" value="Cl-channel_core"/>
</dbReference>
<comment type="caution">
    <text evidence="11">The sequence shown here is derived from an EMBL/GenBank/DDBJ whole genome shotgun (WGS) entry which is preliminary data.</text>
</comment>
<evidence type="ECO:0000256" key="9">
    <source>
        <dbReference type="ARBA" id="ARBA00023303"/>
    </source>
</evidence>
<evidence type="ECO:0000256" key="1">
    <source>
        <dbReference type="ARBA" id="ARBA00004141"/>
    </source>
</evidence>
<keyword evidence="9" id="KW-0407">Ion channel</keyword>
<dbReference type="Proteomes" id="UP000318413">
    <property type="component" value="Unassembled WGS sequence"/>
</dbReference>
<dbReference type="Gene3D" id="1.10.3080.10">
    <property type="entry name" value="Clc chloride channel"/>
    <property type="match status" value="1"/>
</dbReference>
<dbReference type="InterPro" id="IPR050368">
    <property type="entry name" value="ClC-type_chloride_channel"/>
</dbReference>
<keyword evidence="4 10" id="KW-1133">Transmembrane helix</keyword>
<keyword evidence="12" id="KW-1185">Reference proteome</keyword>
<evidence type="ECO:0000256" key="5">
    <source>
        <dbReference type="ARBA" id="ARBA00023065"/>
    </source>
</evidence>
<dbReference type="SUPFAM" id="SSF54631">
    <property type="entry name" value="CBS-domain pair"/>
    <property type="match status" value="1"/>
</dbReference>
<evidence type="ECO:0000256" key="6">
    <source>
        <dbReference type="ARBA" id="ARBA00023136"/>
    </source>
</evidence>
<feature type="transmembrane region" description="Helical" evidence="10">
    <location>
        <begin position="272"/>
        <end position="289"/>
    </location>
</feature>
<evidence type="ECO:0000256" key="4">
    <source>
        <dbReference type="ARBA" id="ARBA00022989"/>
    </source>
</evidence>
<feature type="transmembrane region" description="Helical" evidence="10">
    <location>
        <begin position="370"/>
        <end position="393"/>
    </location>
</feature>
<proteinExistence type="predicted"/>
<dbReference type="RefSeq" id="WP_140872768.1">
    <property type="nucleotide sequence ID" value="NZ_RCZK01000021.1"/>
</dbReference>
<feature type="transmembrane region" description="Helical" evidence="10">
    <location>
        <begin position="399"/>
        <end position="416"/>
    </location>
</feature>
<keyword evidence="8" id="KW-0868">Chloride</keyword>
<comment type="subcellular location">
    <subcellularLocation>
        <location evidence="1">Membrane</location>
        <topology evidence="1">Multi-pass membrane protein</topology>
    </subcellularLocation>
</comment>
<keyword evidence="5" id="KW-0406">Ion transport</keyword>
<dbReference type="PRINTS" id="PR00762">
    <property type="entry name" value="CLCHANNEL"/>
</dbReference>
<dbReference type="EMBL" id="RCZK01000021">
    <property type="protein sequence ID" value="TPG06549.1"/>
    <property type="molecule type" value="Genomic_DNA"/>
</dbReference>
<feature type="transmembrane region" description="Helical" evidence="10">
    <location>
        <begin position="336"/>
        <end position="358"/>
    </location>
</feature>
<dbReference type="GO" id="GO:0034707">
    <property type="term" value="C:chloride channel complex"/>
    <property type="evidence" value="ECO:0007669"/>
    <property type="project" value="UniProtKB-KW"/>
</dbReference>
<sequence length="580" mass="60773">MTTPRAFSFLKSLRLQFRSSEAALIVLAILVGLGAGSLTLVQAGIAHLIQQMFYGAEIDRLSASSAIPPLRLLALPIGGALLAGLAYATRRRAHAPIDVVEANALHGGAIPFKDSVLVAAQTIISNGTGASVGLEAAYAQMGGGWASILGQWLRLRRADMRILVGAGAGAAVGAAFGAPLTGAFYAFEIVIGAYTPAAIAPVAAAALAAVLTIRAFGLPAYLIALPSAHAITTTDYFIYAALGVVCAVVGILLMRTVTVIETRVRRSSIPDAVRPVIGGLLLIPIAWYSPQALSAGHGALHLDLTVQISLGFLATILFLKMSASAISLGFGFRGGLFFASLFLGSLLGQIYAGLFALVPGFVQIDPTDAALVGMAALAVSVVGGPMTMSMLILESTHDFALTGTAITAALCASTLVREKFGFSFSTWRLHTRGENIRSARDVGWVKSLTAGRMMRSGLPTVEQSTSVEEFRRRFPLGAVSRVVLTAREGSYAGLVPTPAAFAADVDVTASVASLATLQDSMLKPDQDIVAVMKAFEDYEADDLVVVDASQQVLGIVGEKYVRRRYVAEMEKALRELFGES</sequence>
<evidence type="ECO:0000313" key="12">
    <source>
        <dbReference type="Proteomes" id="UP000318413"/>
    </source>
</evidence>